<proteinExistence type="predicted"/>
<name>A0ACA9RX03_9GLOM</name>
<keyword evidence="2" id="KW-1185">Reference proteome</keyword>
<gene>
    <name evidence="1" type="ORF">RPERSI_LOCUS24061</name>
</gene>
<dbReference type="Proteomes" id="UP000789920">
    <property type="component" value="Unassembled WGS sequence"/>
</dbReference>
<evidence type="ECO:0000313" key="2">
    <source>
        <dbReference type="Proteomes" id="UP000789920"/>
    </source>
</evidence>
<accession>A0ACA9RX03</accession>
<comment type="caution">
    <text evidence="1">The sequence shown here is derived from an EMBL/GenBank/DDBJ whole genome shotgun (WGS) entry which is preliminary data.</text>
</comment>
<organism evidence="1 2">
    <name type="scientific">Racocetra persica</name>
    <dbReference type="NCBI Taxonomy" id="160502"/>
    <lineage>
        <taxon>Eukaryota</taxon>
        <taxon>Fungi</taxon>
        <taxon>Fungi incertae sedis</taxon>
        <taxon>Mucoromycota</taxon>
        <taxon>Glomeromycotina</taxon>
        <taxon>Glomeromycetes</taxon>
        <taxon>Diversisporales</taxon>
        <taxon>Gigasporaceae</taxon>
        <taxon>Racocetra</taxon>
    </lineage>
</organism>
<feature type="non-terminal residue" evidence="1">
    <location>
        <position position="139"/>
    </location>
</feature>
<sequence length="139" mass="15635">VNIGVFSQNCVNTPPPKPNTIVGYYPAYKYNLKQDDFSKLINSSITYLNYIAFGPTDLTKGTGPLTVFLNQYEKFQPLRDYKARNPNLNFKLILSVLLPTNDDLTKIPPFSNVTTKAYNQNNQFVSDLVSIVNDNGFDG</sequence>
<feature type="non-terminal residue" evidence="1">
    <location>
        <position position="1"/>
    </location>
</feature>
<protein>
    <submittedName>
        <fullName evidence="1">32970_t:CDS:1</fullName>
    </submittedName>
</protein>
<dbReference type="EMBL" id="CAJVQC010076494">
    <property type="protein sequence ID" value="CAG8814737.1"/>
    <property type="molecule type" value="Genomic_DNA"/>
</dbReference>
<reference evidence="1" key="1">
    <citation type="submission" date="2021-06" db="EMBL/GenBank/DDBJ databases">
        <authorList>
            <person name="Kallberg Y."/>
            <person name="Tangrot J."/>
            <person name="Rosling A."/>
        </authorList>
    </citation>
    <scope>NUCLEOTIDE SEQUENCE</scope>
    <source>
        <strain evidence="1">MA461A</strain>
    </source>
</reference>
<evidence type="ECO:0000313" key="1">
    <source>
        <dbReference type="EMBL" id="CAG8814737.1"/>
    </source>
</evidence>